<feature type="domain" description="Fibronectin type-III" evidence="3">
    <location>
        <begin position="966"/>
        <end position="1061"/>
    </location>
</feature>
<dbReference type="InterPro" id="IPR003961">
    <property type="entry name" value="FN3_dom"/>
</dbReference>
<keyword evidence="2" id="KW-0677">Repeat</keyword>
<proteinExistence type="predicted"/>
<feature type="domain" description="Fibronectin type-III" evidence="3">
    <location>
        <begin position="613"/>
        <end position="710"/>
    </location>
</feature>
<evidence type="ECO:0000256" key="1">
    <source>
        <dbReference type="ARBA" id="ARBA00022729"/>
    </source>
</evidence>
<organism evidence="4 5">
    <name type="scientific">Chryseobacterium salviniae</name>
    <dbReference type="NCBI Taxonomy" id="3101750"/>
    <lineage>
        <taxon>Bacteria</taxon>
        <taxon>Pseudomonadati</taxon>
        <taxon>Bacteroidota</taxon>
        <taxon>Flavobacteriia</taxon>
        <taxon>Flavobacteriales</taxon>
        <taxon>Weeksellaceae</taxon>
        <taxon>Chryseobacterium group</taxon>
        <taxon>Chryseobacterium</taxon>
    </lineage>
</organism>
<dbReference type="PANTHER" id="PTHR46708">
    <property type="entry name" value="TENASCIN"/>
    <property type="match status" value="1"/>
</dbReference>
<evidence type="ECO:0000313" key="4">
    <source>
        <dbReference type="EMBL" id="MEC3874407.1"/>
    </source>
</evidence>
<dbReference type="PROSITE" id="PS50853">
    <property type="entry name" value="FN3"/>
    <property type="match status" value="2"/>
</dbReference>
<name>A0ABU6HPJ0_9FLAO</name>
<dbReference type="InterPro" id="IPR013783">
    <property type="entry name" value="Ig-like_fold"/>
</dbReference>
<dbReference type="Gene3D" id="2.60.40.10">
    <property type="entry name" value="Immunoglobulins"/>
    <property type="match status" value="4"/>
</dbReference>
<comment type="caution">
    <text evidence="4">The sequence shown here is derived from an EMBL/GenBank/DDBJ whole genome shotgun (WGS) entry which is preliminary data.</text>
</comment>
<keyword evidence="5" id="KW-1185">Reference proteome</keyword>
<dbReference type="Gene3D" id="2.60.120.200">
    <property type="match status" value="2"/>
</dbReference>
<dbReference type="RefSeq" id="WP_326319491.1">
    <property type="nucleotide sequence ID" value="NZ_JAYLAA010000007.1"/>
</dbReference>
<dbReference type="Pfam" id="PF00041">
    <property type="entry name" value="fn3"/>
    <property type="match status" value="2"/>
</dbReference>
<keyword evidence="1" id="KW-0732">Signal</keyword>
<accession>A0ABU6HPJ0</accession>
<dbReference type="EMBL" id="JAYLAA010000007">
    <property type="protein sequence ID" value="MEC3874407.1"/>
    <property type="molecule type" value="Genomic_DNA"/>
</dbReference>
<protein>
    <submittedName>
        <fullName evidence="4">Fibronectin type III domain-containing protein</fullName>
    </submittedName>
</protein>
<dbReference type="InterPro" id="IPR050991">
    <property type="entry name" value="ECM_Regulatory_Proteins"/>
</dbReference>
<dbReference type="CDD" id="cd00063">
    <property type="entry name" value="FN3"/>
    <property type="match status" value="3"/>
</dbReference>
<dbReference type="InterPro" id="IPR026444">
    <property type="entry name" value="Secre_tail"/>
</dbReference>
<dbReference type="InterPro" id="IPR036116">
    <property type="entry name" value="FN3_sf"/>
</dbReference>
<evidence type="ECO:0000313" key="5">
    <source>
        <dbReference type="Proteomes" id="UP001348397"/>
    </source>
</evidence>
<evidence type="ECO:0000256" key="2">
    <source>
        <dbReference type="ARBA" id="ARBA00022737"/>
    </source>
</evidence>
<reference evidence="4 5" key="1">
    <citation type="submission" date="2024-01" db="EMBL/GenBank/DDBJ databases">
        <title>Chryseobacterium sp. T9W2-O.</title>
        <authorList>
            <person name="Maltman C."/>
        </authorList>
    </citation>
    <scope>NUCLEOTIDE SEQUENCE [LARGE SCALE GENOMIC DNA]</scope>
    <source>
        <strain evidence="4 5">T9W2-O</strain>
    </source>
</reference>
<gene>
    <name evidence="4" type="ORF">SOP96_01630</name>
</gene>
<evidence type="ECO:0000259" key="3">
    <source>
        <dbReference type="PROSITE" id="PS50853"/>
    </source>
</evidence>
<dbReference type="PANTHER" id="PTHR46708:SF2">
    <property type="entry name" value="FIBRONECTIN TYPE-III DOMAIN-CONTAINING PROTEIN"/>
    <property type="match status" value="1"/>
</dbReference>
<dbReference type="Pfam" id="PF18962">
    <property type="entry name" value="Por_Secre_tail"/>
    <property type="match status" value="1"/>
</dbReference>
<dbReference type="Gene3D" id="2.60.120.260">
    <property type="entry name" value="Galactose-binding domain-like"/>
    <property type="match status" value="1"/>
</dbReference>
<dbReference type="NCBIfam" id="TIGR04183">
    <property type="entry name" value="Por_Secre_tail"/>
    <property type="match status" value="1"/>
</dbReference>
<dbReference type="SMART" id="SM00060">
    <property type="entry name" value="FN3"/>
    <property type="match status" value="4"/>
</dbReference>
<dbReference type="Proteomes" id="UP001348397">
    <property type="component" value="Unassembled WGS sequence"/>
</dbReference>
<sequence>MKKISYVRNKLRKYGMHYVLSCLLLVSFVGLQAQTVSSYSFSQSNGIYNPISGGTNMVLLSTATSGFDGQIFHNSSGGINGTTTSGSYNAFPIGFNFNYRGVTYDGFFIGTDGYIKLGSTTGTTTASAYSTPISTTTTGTDNIISAFGGDLAGGLRAASATRTSGSPTFTLTGTSTAMAGSVLVGMRIVGSGIPAGTTVTAVSGNNITISANATSSSTSATAFFVDPDNISYVTTGAPGSRVLTVQWKNVQRWAGVGDVLNFQIKLYEGTNIVETVYNNTASTQVTTSSTVQVGLKGASNADFNNRLGTGATAWSASAPGTANNSTIAFQGAAATGGEIVPASGLTFTWTPPVPCTGTPTAGTVTPASQTLVNGQVPAVLMLSGFSAGVSGLTFQWQESSDNSNWVNVTGGTGATTSVYTPVAFAGAMMYYRCVVTCSNSALSANSNSVMISSCAQSTDFIQNFDTLTTPALPTCWAKVGTTGTVNTQAGTFGSSPNVLYIYSSTTSDIAMVAMQPVSTLQSGLYRLRFKARANFTVGGVVQVGYLTNPTNQSTFTSLGSFTTTSTTVADNFVLNNITAPAGVTTLAFRHTGSPANSILIDDVIYELIPSCLEPSAVTVPAANINPLSADITWTAPTTAPANGYDIYYSTTNTPPIATTTPSTTTTSTSVTLTGLNPSTTYYVWVRSNCSVSDQSVWISVSFTTKTFCPAVTAPATGATGVSTMPTITWTAVTGATGYRLSVGTTSGGTDVLNNVDLGNVTSYTFATALNNSTIYYYTLNAYNGGITSASCTVRNFTTACVATSVPYTQDFESVTTPAIPSCTSLENAGTGNNWTTSSPAANGFTSKTLTYVYNFSNAANAWFYTQGINLTAGVSYRIKYRYGNNSTTYIEKLKVAYGGSASSAGMTNALADHPNINTATSISNYVDFTPSASGVYYFGFNAYSASNQFNLYVDDINIDLTPTCSEPSAITVPATNINPLSADVTWTAPTTAPANGYDIYYSTTNTPPIAATTPSTTTTSTSVTLTGLNPSTTYYVWVRSNCSVSDQSVWTSVVSFTTKTFCPAVTAPATGAADVSTMPTITWTAVTGATGYRLSVGTTSGGIDVLDNVDLGNVTSYTFATALNNSTIYYYTLNAYNGGITSASCTVRNFTTACPVAVPTYTNDFASGAGSCTSIVSGGSPTGTAPTGTTAYWVADGFLNNGTTGAIRMNLYSVNRAGWLRMPAMNLSAGGYRVKFDYGVTTFSGTTSSAMGSDDIVQFVVSQDGGATWTVLQTWNNANGPSNTTNAYSLDLTGYMGANTIFAFYGNDGTIDDAQDYNFYIDNFVVEPMSTLSTSEITTKNNIKVYPNPFTEVLNISDASNVKNVLVTDIAGRLVKTIANPGKELHLGELKQGLYLVTLEMIDGSKQTIKTIKK</sequence>
<dbReference type="SUPFAM" id="SSF49265">
    <property type="entry name" value="Fibronectin type III"/>
    <property type="match status" value="4"/>
</dbReference>